<keyword evidence="1" id="KW-0493">Microtubule</keyword>
<organism evidence="2 3">
    <name type="scientific">Fasciolopsis buskii</name>
    <dbReference type="NCBI Taxonomy" id="27845"/>
    <lineage>
        <taxon>Eukaryota</taxon>
        <taxon>Metazoa</taxon>
        <taxon>Spiralia</taxon>
        <taxon>Lophotrochozoa</taxon>
        <taxon>Platyhelminthes</taxon>
        <taxon>Trematoda</taxon>
        <taxon>Digenea</taxon>
        <taxon>Plagiorchiida</taxon>
        <taxon>Echinostomata</taxon>
        <taxon>Echinostomatoidea</taxon>
        <taxon>Fasciolidae</taxon>
        <taxon>Fasciolopsis</taxon>
    </lineage>
</organism>
<accession>A0A8E0RS00</accession>
<dbReference type="GO" id="GO:0035721">
    <property type="term" value="P:intraciliary retrograde transport"/>
    <property type="evidence" value="ECO:0007669"/>
    <property type="project" value="TreeGrafter"/>
</dbReference>
<dbReference type="InterPro" id="IPR037177">
    <property type="entry name" value="DLC_sf"/>
</dbReference>
<dbReference type="SUPFAM" id="SSF54648">
    <property type="entry name" value="DLC"/>
    <property type="match status" value="1"/>
</dbReference>
<name>A0A8E0RS00_9TREM</name>
<comment type="similarity">
    <text evidence="1">Belongs to the dynein light chain family.</text>
</comment>
<dbReference type="GO" id="GO:0005868">
    <property type="term" value="C:cytoplasmic dynein complex"/>
    <property type="evidence" value="ECO:0007669"/>
    <property type="project" value="TreeGrafter"/>
</dbReference>
<dbReference type="EMBL" id="LUCM01009964">
    <property type="protein sequence ID" value="KAA0186089.1"/>
    <property type="molecule type" value="Genomic_DNA"/>
</dbReference>
<dbReference type="PANTHER" id="PTHR11886">
    <property type="entry name" value="DYNEIN LIGHT CHAIN"/>
    <property type="match status" value="1"/>
</dbReference>
<dbReference type="CDD" id="cd21452">
    <property type="entry name" value="DLC-like_DYNLL1_DYNLL2"/>
    <property type="match status" value="1"/>
</dbReference>
<keyword evidence="1" id="KW-0963">Cytoplasm</keyword>
<dbReference type="FunFam" id="3.30.740.10:FF:000006">
    <property type="entry name" value="Dynein light chain"/>
    <property type="match status" value="1"/>
</dbReference>
<reference evidence="2" key="1">
    <citation type="submission" date="2019-05" db="EMBL/GenBank/DDBJ databases">
        <title>Annotation for the trematode Fasciolopsis buski.</title>
        <authorList>
            <person name="Choi Y.-J."/>
        </authorList>
    </citation>
    <scope>NUCLEOTIDE SEQUENCE</scope>
    <source>
        <strain evidence="2">HT</strain>
        <tissue evidence="2">Whole worm</tissue>
    </source>
</reference>
<keyword evidence="1" id="KW-0243">Dynein</keyword>
<sequence>MQTTTVRPTESRALVKYSEMGQQQQQEAVDCCAAALERFEDNQEVAKYIKREFDRRYGGTWHCVVGKTFGCYVSHIPNSFIYFILNGKAILLFQAKEGQK</sequence>
<dbReference type="GO" id="GO:0045505">
    <property type="term" value="F:dynein intermediate chain binding"/>
    <property type="evidence" value="ECO:0007669"/>
    <property type="project" value="TreeGrafter"/>
</dbReference>
<dbReference type="GO" id="GO:0005874">
    <property type="term" value="C:microtubule"/>
    <property type="evidence" value="ECO:0007669"/>
    <property type="project" value="UniProtKB-KW"/>
</dbReference>
<dbReference type="Gene3D" id="3.30.740.10">
    <property type="entry name" value="Protein Inhibitor Of Neuronal Nitric Oxide Synthase"/>
    <property type="match status" value="1"/>
</dbReference>
<keyword evidence="1" id="KW-0206">Cytoskeleton</keyword>
<keyword evidence="1" id="KW-0505">Motor protein</keyword>
<comment type="caution">
    <text evidence="2">The sequence shown here is derived from an EMBL/GenBank/DDBJ whole genome shotgun (WGS) entry which is preliminary data.</text>
</comment>
<keyword evidence="3" id="KW-1185">Reference proteome</keyword>
<evidence type="ECO:0000313" key="2">
    <source>
        <dbReference type="EMBL" id="KAA0186089.1"/>
    </source>
</evidence>
<dbReference type="AlphaFoldDB" id="A0A8E0RS00"/>
<dbReference type="Proteomes" id="UP000728185">
    <property type="component" value="Unassembled WGS sequence"/>
</dbReference>
<dbReference type="GO" id="GO:0005929">
    <property type="term" value="C:cilium"/>
    <property type="evidence" value="ECO:0007669"/>
    <property type="project" value="GOC"/>
</dbReference>
<dbReference type="Pfam" id="PF01221">
    <property type="entry name" value="Dynein_light"/>
    <property type="match status" value="1"/>
</dbReference>
<dbReference type="PANTHER" id="PTHR11886:SF35">
    <property type="entry name" value="DYNEIN LIGHT CHAIN"/>
    <property type="match status" value="1"/>
</dbReference>
<gene>
    <name evidence="2" type="ORF">FBUS_05801</name>
</gene>
<protein>
    <recommendedName>
        <fullName evidence="1">Dynein light chain</fullName>
    </recommendedName>
</protein>
<evidence type="ECO:0000313" key="3">
    <source>
        <dbReference type="Proteomes" id="UP000728185"/>
    </source>
</evidence>
<dbReference type="SMART" id="SM01375">
    <property type="entry name" value="Dynein_light"/>
    <property type="match status" value="1"/>
</dbReference>
<dbReference type="GO" id="GO:0044458">
    <property type="term" value="P:motile cilium assembly"/>
    <property type="evidence" value="ECO:0007669"/>
    <property type="project" value="TreeGrafter"/>
</dbReference>
<evidence type="ECO:0000256" key="1">
    <source>
        <dbReference type="RuleBase" id="RU365010"/>
    </source>
</evidence>
<proteinExistence type="inferred from homology"/>
<dbReference type="OrthoDB" id="6506078at2759"/>
<comment type="subcellular location">
    <subcellularLocation>
        <location evidence="1">Cytoplasm</location>
        <location evidence="1">Cytoskeleton</location>
    </subcellularLocation>
</comment>
<dbReference type="InterPro" id="IPR001372">
    <property type="entry name" value="Dynein_light_chain_typ-1/2"/>
</dbReference>